<dbReference type="NCBIfam" id="TIGR01188">
    <property type="entry name" value="drrA"/>
    <property type="match status" value="1"/>
</dbReference>
<dbReference type="Pfam" id="PF00005">
    <property type="entry name" value="ABC_tran"/>
    <property type="match status" value="1"/>
</dbReference>
<dbReference type="AlphaFoldDB" id="A0A2M7D7B7"/>
<dbReference type="InterPro" id="IPR027417">
    <property type="entry name" value="P-loop_NTPase"/>
</dbReference>
<dbReference type="SMART" id="SM00382">
    <property type="entry name" value="AAA"/>
    <property type="match status" value="1"/>
</dbReference>
<evidence type="ECO:0000256" key="6">
    <source>
        <dbReference type="ARBA" id="ARBA00022967"/>
    </source>
</evidence>
<dbReference type="GO" id="GO:0043215">
    <property type="term" value="P:daunorubicin transport"/>
    <property type="evidence" value="ECO:0007669"/>
    <property type="project" value="InterPro"/>
</dbReference>
<dbReference type="EMBL" id="PEUA01000061">
    <property type="protein sequence ID" value="PIV42022.1"/>
    <property type="molecule type" value="Genomic_DNA"/>
</dbReference>
<evidence type="ECO:0000256" key="3">
    <source>
        <dbReference type="ARBA" id="ARBA00022475"/>
    </source>
</evidence>
<dbReference type="InterPro" id="IPR025302">
    <property type="entry name" value="DrrA1/2-like_C"/>
</dbReference>
<dbReference type="PROSITE" id="PS50893">
    <property type="entry name" value="ABC_TRANSPORTER_2"/>
    <property type="match status" value="1"/>
</dbReference>
<organism evidence="10 11">
    <name type="scientific">Candidatus Nealsonbacteria bacterium CG02_land_8_20_14_3_00_40_11</name>
    <dbReference type="NCBI Taxonomy" id="1974700"/>
    <lineage>
        <taxon>Bacteria</taxon>
        <taxon>Candidatus Nealsoniibacteriota</taxon>
    </lineage>
</organism>
<evidence type="ECO:0000256" key="8">
    <source>
        <dbReference type="ARBA" id="ARBA00049985"/>
    </source>
</evidence>
<dbReference type="PROSITE" id="PS00211">
    <property type="entry name" value="ABC_TRANSPORTER_1"/>
    <property type="match status" value="1"/>
</dbReference>
<comment type="subcellular location">
    <subcellularLocation>
        <location evidence="1">Cell membrane</location>
        <topology evidence="1">Peripheral membrane protein</topology>
        <orientation evidence="1">Cytoplasmic side</orientation>
    </subcellularLocation>
</comment>
<dbReference type="Proteomes" id="UP000230304">
    <property type="component" value="Unassembled WGS sequence"/>
</dbReference>
<name>A0A2M7D7B7_9BACT</name>
<dbReference type="GO" id="GO:0005524">
    <property type="term" value="F:ATP binding"/>
    <property type="evidence" value="ECO:0007669"/>
    <property type="project" value="UniProtKB-KW"/>
</dbReference>
<reference evidence="11" key="1">
    <citation type="submission" date="2017-09" db="EMBL/GenBank/DDBJ databases">
        <title>Depth-based differentiation of microbial function through sediment-hosted aquifers and enrichment of novel symbionts in the deep terrestrial subsurface.</title>
        <authorList>
            <person name="Probst A.J."/>
            <person name="Ladd B."/>
            <person name="Jarett J.K."/>
            <person name="Geller-Mcgrath D.E."/>
            <person name="Sieber C.M.K."/>
            <person name="Emerson J.B."/>
            <person name="Anantharaman K."/>
            <person name="Thomas B.C."/>
            <person name="Malmstrom R."/>
            <person name="Stieglmeier M."/>
            <person name="Klingl A."/>
            <person name="Woyke T."/>
            <person name="Ryan C.M."/>
            <person name="Banfield J.F."/>
        </authorList>
    </citation>
    <scope>NUCLEOTIDE SEQUENCE [LARGE SCALE GENOMIC DNA]</scope>
</reference>
<keyword evidence="2" id="KW-0813">Transport</keyword>
<dbReference type="GO" id="GO:0016887">
    <property type="term" value="F:ATP hydrolysis activity"/>
    <property type="evidence" value="ECO:0007669"/>
    <property type="project" value="InterPro"/>
</dbReference>
<dbReference type="Gene3D" id="3.40.50.300">
    <property type="entry name" value="P-loop containing nucleotide triphosphate hydrolases"/>
    <property type="match status" value="1"/>
</dbReference>
<dbReference type="GO" id="GO:0005886">
    <property type="term" value="C:plasma membrane"/>
    <property type="evidence" value="ECO:0007669"/>
    <property type="project" value="UniProtKB-SubCell"/>
</dbReference>
<keyword evidence="4" id="KW-0547">Nucleotide-binding</keyword>
<dbReference type="FunFam" id="3.40.50.300:FF:000589">
    <property type="entry name" value="ABC transporter, ATP-binding subunit"/>
    <property type="match status" value="1"/>
</dbReference>
<evidence type="ECO:0000256" key="4">
    <source>
        <dbReference type="ARBA" id="ARBA00022741"/>
    </source>
</evidence>
<comment type="caution">
    <text evidence="10">The sequence shown here is derived from an EMBL/GenBank/DDBJ whole genome shotgun (WGS) entry which is preliminary data.</text>
</comment>
<sequence length="328" mass="37464">MLAIEVKNLTKEYNDLKAVDGISFQVQEGEIFGLLGPNGAGKTTTIKMLTTLLKPTSGEARVWGYDVLEEKDKVRNSVGIVFQEPALDNRLTGYENLDFHARLYGLTKEIREKRIKEVLDLVELRDKAKVLVKDYSGGMQRRLEIARGLMHYPKVLFLDEPTLGLDTQTRRHIWDYILKLNEKEKTTIILTTHYMEEADYLCQRIAIIDFGKIIALDNPQNLKNILGGDVISIEAAPPEKAMDVFRNLSWIKKISRHNGAIDLNVAQGEKKIPLLIKIDQKEAGFTIKSVNLRKPTLEDVFLHFTGKTIREVEAGQAERNMMKQRFNR</sequence>
<evidence type="ECO:0000256" key="7">
    <source>
        <dbReference type="ARBA" id="ARBA00023136"/>
    </source>
</evidence>
<dbReference type="PANTHER" id="PTHR43582">
    <property type="entry name" value="LINEARMYCIN RESISTANCE ATP-BINDING PROTEIN LNRL"/>
    <property type="match status" value="1"/>
</dbReference>
<evidence type="ECO:0000256" key="2">
    <source>
        <dbReference type="ARBA" id="ARBA00022448"/>
    </source>
</evidence>
<protein>
    <submittedName>
        <fullName evidence="10">ABC transporter ATP-binding protein</fullName>
    </submittedName>
</protein>
<dbReference type="InterPro" id="IPR003593">
    <property type="entry name" value="AAA+_ATPase"/>
</dbReference>
<proteinExistence type="inferred from homology"/>
<keyword evidence="3" id="KW-1003">Cell membrane</keyword>
<evidence type="ECO:0000256" key="1">
    <source>
        <dbReference type="ARBA" id="ARBA00004413"/>
    </source>
</evidence>
<evidence type="ECO:0000256" key="5">
    <source>
        <dbReference type="ARBA" id="ARBA00022840"/>
    </source>
</evidence>
<keyword evidence="7" id="KW-0472">Membrane</keyword>
<dbReference type="InterPro" id="IPR003439">
    <property type="entry name" value="ABC_transporter-like_ATP-bd"/>
</dbReference>
<accession>A0A2M7D7B7</accession>
<evidence type="ECO:0000259" key="9">
    <source>
        <dbReference type="PROSITE" id="PS50893"/>
    </source>
</evidence>
<keyword evidence="6" id="KW-1278">Translocase</keyword>
<dbReference type="InterPro" id="IPR017871">
    <property type="entry name" value="ABC_transporter-like_CS"/>
</dbReference>
<keyword evidence="5 10" id="KW-0067">ATP-binding</keyword>
<evidence type="ECO:0000313" key="11">
    <source>
        <dbReference type="Proteomes" id="UP000230304"/>
    </source>
</evidence>
<dbReference type="PANTHER" id="PTHR43582:SF2">
    <property type="entry name" value="LINEARMYCIN RESISTANCE ATP-BINDING PROTEIN LNRL"/>
    <property type="match status" value="1"/>
</dbReference>
<comment type="similarity">
    <text evidence="8">Belongs to the ABC transporter superfamily. Drug exporter-1 (DrugE1) (TC 3.A.1.105) family.</text>
</comment>
<dbReference type="GO" id="GO:1900753">
    <property type="term" value="P:doxorubicin transport"/>
    <property type="evidence" value="ECO:0007669"/>
    <property type="project" value="InterPro"/>
</dbReference>
<feature type="domain" description="ABC transporter" evidence="9">
    <location>
        <begin position="4"/>
        <end position="235"/>
    </location>
</feature>
<dbReference type="Pfam" id="PF13732">
    <property type="entry name" value="DrrA1-3_C"/>
    <property type="match status" value="1"/>
</dbReference>
<dbReference type="InterPro" id="IPR005894">
    <property type="entry name" value="DrrA"/>
</dbReference>
<gene>
    <name evidence="10" type="ORF">COS26_02740</name>
</gene>
<dbReference type="SUPFAM" id="SSF52540">
    <property type="entry name" value="P-loop containing nucleoside triphosphate hydrolases"/>
    <property type="match status" value="1"/>
</dbReference>
<evidence type="ECO:0000313" key="10">
    <source>
        <dbReference type="EMBL" id="PIV42022.1"/>
    </source>
</evidence>